<comment type="catalytic activity">
    <reaction evidence="11">
        <text>a 5,6-dihydrouridine in tRNA + NAD(+) = a uridine in tRNA + NADH + H(+)</text>
        <dbReference type="Rhea" id="RHEA:54452"/>
        <dbReference type="Rhea" id="RHEA-COMP:13339"/>
        <dbReference type="Rhea" id="RHEA-COMP:13887"/>
        <dbReference type="ChEBI" id="CHEBI:15378"/>
        <dbReference type="ChEBI" id="CHEBI:57540"/>
        <dbReference type="ChEBI" id="CHEBI:57945"/>
        <dbReference type="ChEBI" id="CHEBI:65315"/>
        <dbReference type="ChEBI" id="CHEBI:74443"/>
    </reaction>
</comment>
<evidence type="ECO:0000256" key="10">
    <source>
        <dbReference type="ARBA" id="ARBA00048205"/>
    </source>
</evidence>
<evidence type="ECO:0000256" key="9">
    <source>
        <dbReference type="ARBA" id="ARBA00023002"/>
    </source>
</evidence>
<evidence type="ECO:0000256" key="3">
    <source>
        <dbReference type="ARBA" id="ARBA00022555"/>
    </source>
</evidence>
<keyword evidence="14" id="KW-0547">Nucleotide-binding</keyword>
<feature type="binding site" evidence="14">
    <location>
        <position position="172"/>
    </location>
    <ligand>
        <name>FMN</name>
        <dbReference type="ChEBI" id="CHEBI:58210"/>
    </ligand>
</feature>
<evidence type="ECO:0000256" key="12">
    <source>
        <dbReference type="PIRNR" id="PIRNR006621"/>
    </source>
</evidence>
<dbReference type="CDD" id="cd02801">
    <property type="entry name" value="DUS_like_FMN"/>
    <property type="match status" value="1"/>
</dbReference>
<evidence type="ECO:0000256" key="4">
    <source>
        <dbReference type="ARBA" id="ARBA00022630"/>
    </source>
</evidence>
<evidence type="ECO:0000313" key="16">
    <source>
        <dbReference type="EMBL" id="SFC31936.1"/>
    </source>
</evidence>
<dbReference type="GO" id="GO:0000049">
    <property type="term" value="F:tRNA binding"/>
    <property type="evidence" value="ECO:0007669"/>
    <property type="project" value="UniProtKB-KW"/>
</dbReference>
<dbReference type="Proteomes" id="UP000182192">
    <property type="component" value="Unassembled WGS sequence"/>
</dbReference>
<comment type="catalytic activity">
    <reaction evidence="10">
        <text>a 5,6-dihydrouridine in tRNA + NADP(+) = a uridine in tRNA + NADPH + H(+)</text>
        <dbReference type="Rhea" id="RHEA:23624"/>
        <dbReference type="Rhea" id="RHEA-COMP:13339"/>
        <dbReference type="Rhea" id="RHEA-COMP:13887"/>
        <dbReference type="ChEBI" id="CHEBI:15378"/>
        <dbReference type="ChEBI" id="CHEBI:57783"/>
        <dbReference type="ChEBI" id="CHEBI:58349"/>
        <dbReference type="ChEBI" id="CHEBI:65315"/>
        <dbReference type="ChEBI" id="CHEBI:74443"/>
    </reaction>
</comment>
<dbReference type="Gene3D" id="3.20.20.70">
    <property type="entry name" value="Aldolase class I"/>
    <property type="match status" value="1"/>
</dbReference>
<dbReference type="GO" id="GO:0017150">
    <property type="term" value="F:tRNA dihydrouridine synthase activity"/>
    <property type="evidence" value="ECO:0007669"/>
    <property type="project" value="InterPro"/>
</dbReference>
<dbReference type="AlphaFoldDB" id="A0A1I1I732"/>
<evidence type="ECO:0000256" key="13">
    <source>
        <dbReference type="PIRSR" id="PIRSR006621-1"/>
    </source>
</evidence>
<dbReference type="EC" id="1.3.1.-" evidence="12"/>
<feature type="binding site" evidence="14">
    <location>
        <position position="142"/>
    </location>
    <ligand>
        <name>FMN</name>
        <dbReference type="ChEBI" id="CHEBI:58210"/>
    </ligand>
</feature>
<dbReference type="InterPro" id="IPR001269">
    <property type="entry name" value="DUS_fam"/>
</dbReference>
<evidence type="ECO:0000256" key="7">
    <source>
        <dbReference type="ARBA" id="ARBA00022857"/>
    </source>
</evidence>
<feature type="active site" description="Proton donor" evidence="13">
    <location>
        <position position="103"/>
    </location>
</feature>
<evidence type="ECO:0000256" key="1">
    <source>
        <dbReference type="ARBA" id="ARBA00001917"/>
    </source>
</evidence>
<dbReference type="GO" id="GO:0050660">
    <property type="term" value="F:flavin adenine dinucleotide binding"/>
    <property type="evidence" value="ECO:0007669"/>
    <property type="project" value="InterPro"/>
</dbReference>
<dbReference type="RefSeq" id="WP_074960985.1">
    <property type="nucleotide sequence ID" value="NZ_FOKQ01000010.1"/>
</dbReference>
<feature type="binding site" evidence="14">
    <location>
        <begin position="19"/>
        <end position="21"/>
    </location>
    <ligand>
        <name>FMN</name>
        <dbReference type="ChEBI" id="CHEBI:58210"/>
    </ligand>
</feature>
<keyword evidence="9 12" id="KW-0560">Oxidoreductase</keyword>
<dbReference type="NCBIfam" id="TIGR00737">
    <property type="entry name" value="nifR3_yhdG"/>
    <property type="match status" value="1"/>
</dbReference>
<feature type="domain" description="DUS-like FMN-binding" evidence="15">
    <location>
        <begin position="17"/>
        <end position="315"/>
    </location>
</feature>
<dbReference type="InterPro" id="IPR004652">
    <property type="entry name" value="DusB-like"/>
</dbReference>
<organism evidence="16 17">
    <name type="scientific">Ruminococcus albus</name>
    <dbReference type="NCBI Taxonomy" id="1264"/>
    <lineage>
        <taxon>Bacteria</taxon>
        <taxon>Bacillati</taxon>
        <taxon>Bacillota</taxon>
        <taxon>Clostridia</taxon>
        <taxon>Eubacteriales</taxon>
        <taxon>Oscillospiraceae</taxon>
        <taxon>Ruminococcus</taxon>
    </lineage>
</organism>
<dbReference type="OrthoDB" id="9764501at2"/>
<dbReference type="InterPro" id="IPR013785">
    <property type="entry name" value="Aldolase_TIM"/>
</dbReference>
<dbReference type="InterPro" id="IPR024036">
    <property type="entry name" value="tRNA-dHydroUridine_Synthase_C"/>
</dbReference>
<dbReference type="eggNOG" id="COG0042">
    <property type="taxonomic scope" value="Bacteria"/>
</dbReference>
<sequence length="327" mass="36258">MEYVSIGGVNVEKTAALAPMASVADKSYRLLCREFGAAYMVSEMISSKGLCYNDKKTGELCEIEEEERPYALQIFGEDPYYMGKAAYLLGKYKPDIIDINMGCPVPKIVGNGSGSALMKDTPRAVEIAREVVKNAGCPVTVKFRAGWDDTSRNAVEFAKALEQTGIAAMAVHGRTRQQFYSGDADWEIIKQVKQAVGIPVFGNGDVKDGESCKKMYEETGCDLVMLARGSYGKPWVFREIRHFLETGEKLPEPDLKERMEIMLKHCSYLCRYKGEVRGMKEARKNVAWYVKGLPNSAKLRAECGELSTFAQAEEMAARIISAGQENA</sequence>
<reference evidence="16 17" key="1">
    <citation type="submission" date="2016-10" db="EMBL/GenBank/DDBJ databases">
        <authorList>
            <person name="de Groot N.N."/>
        </authorList>
    </citation>
    <scope>NUCLEOTIDE SEQUENCE [LARGE SCALE GENOMIC DNA]</scope>
    <source>
        <strain evidence="16 17">AR67</strain>
    </source>
</reference>
<dbReference type="PROSITE" id="PS01136">
    <property type="entry name" value="UPF0034"/>
    <property type="match status" value="1"/>
</dbReference>
<evidence type="ECO:0000259" key="15">
    <source>
        <dbReference type="Pfam" id="PF01207"/>
    </source>
</evidence>
<comment type="similarity">
    <text evidence="12">Belongs to the dus family.</text>
</comment>
<keyword evidence="3" id="KW-0820">tRNA-binding</keyword>
<feature type="binding site" evidence="14">
    <location>
        <position position="73"/>
    </location>
    <ligand>
        <name>FMN</name>
        <dbReference type="ChEBI" id="CHEBI:58210"/>
    </ligand>
</feature>
<evidence type="ECO:0000256" key="11">
    <source>
        <dbReference type="ARBA" id="ARBA00048802"/>
    </source>
</evidence>
<gene>
    <name evidence="16" type="ORF">SAMN02910406_01530</name>
</gene>
<evidence type="ECO:0000256" key="6">
    <source>
        <dbReference type="ARBA" id="ARBA00022694"/>
    </source>
</evidence>
<keyword evidence="6 12" id="KW-0819">tRNA processing</keyword>
<comment type="cofactor">
    <cofactor evidence="1 12 14">
        <name>FMN</name>
        <dbReference type="ChEBI" id="CHEBI:58210"/>
    </cofactor>
</comment>
<keyword evidence="4 12" id="KW-0285">Flavoprotein</keyword>
<name>A0A1I1I732_RUMAL</name>
<dbReference type="PANTHER" id="PTHR45846">
    <property type="entry name" value="TRNA-DIHYDROURIDINE(47) SYNTHASE [NAD(P)(+)]-LIKE"/>
    <property type="match status" value="1"/>
</dbReference>
<evidence type="ECO:0000256" key="5">
    <source>
        <dbReference type="ARBA" id="ARBA00022643"/>
    </source>
</evidence>
<protein>
    <recommendedName>
        <fullName evidence="12">tRNA-dihydrouridine synthase</fullName>
        <ecNumber evidence="12">1.3.1.-</ecNumber>
    </recommendedName>
</protein>
<keyword evidence="8" id="KW-0694">RNA-binding</keyword>
<evidence type="ECO:0000256" key="8">
    <source>
        <dbReference type="ARBA" id="ARBA00022884"/>
    </source>
</evidence>
<evidence type="ECO:0000313" key="17">
    <source>
        <dbReference type="Proteomes" id="UP000182192"/>
    </source>
</evidence>
<dbReference type="Pfam" id="PF01207">
    <property type="entry name" value="Dus"/>
    <property type="match status" value="1"/>
</dbReference>
<dbReference type="PANTHER" id="PTHR45846:SF1">
    <property type="entry name" value="TRNA-DIHYDROURIDINE(47) SYNTHASE [NAD(P)(+)]-LIKE"/>
    <property type="match status" value="1"/>
</dbReference>
<evidence type="ECO:0000256" key="2">
    <source>
        <dbReference type="ARBA" id="ARBA00002790"/>
    </source>
</evidence>
<dbReference type="SUPFAM" id="SSF51395">
    <property type="entry name" value="FMN-linked oxidoreductases"/>
    <property type="match status" value="1"/>
</dbReference>
<dbReference type="PIRSF" id="PIRSF006621">
    <property type="entry name" value="Dus"/>
    <property type="match status" value="1"/>
</dbReference>
<dbReference type="Gene3D" id="1.10.1200.80">
    <property type="entry name" value="Putative flavin oxidoreducatase, domain 2"/>
    <property type="match status" value="1"/>
</dbReference>
<dbReference type="InterPro" id="IPR018517">
    <property type="entry name" value="tRNA_hU_synthase_CS"/>
</dbReference>
<accession>A0A1I1I732</accession>
<dbReference type="InterPro" id="IPR035587">
    <property type="entry name" value="DUS-like_FMN-bd"/>
</dbReference>
<comment type="function">
    <text evidence="2 12">Catalyzes the synthesis of 5,6-dihydrouridine (D), a modified base found in the D-loop of most tRNAs, via the reduction of the C5-C6 double bond in target uridines.</text>
</comment>
<feature type="binding site" evidence="14">
    <location>
        <begin position="227"/>
        <end position="228"/>
    </location>
    <ligand>
        <name>FMN</name>
        <dbReference type="ChEBI" id="CHEBI:58210"/>
    </ligand>
</feature>
<proteinExistence type="inferred from homology"/>
<evidence type="ECO:0000256" key="14">
    <source>
        <dbReference type="PIRSR" id="PIRSR006621-2"/>
    </source>
</evidence>
<dbReference type="EMBL" id="FOKQ01000010">
    <property type="protein sequence ID" value="SFC31936.1"/>
    <property type="molecule type" value="Genomic_DNA"/>
</dbReference>
<keyword evidence="5 12" id="KW-0288">FMN</keyword>
<keyword evidence="7" id="KW-0521">NADP</keyword>